<dbReference type="PANTHER" id="PTHR12117:SF0">
    <property type="entry name" value="PROLYL 3-HYDROXYLASE OGFOD1"/>
    <property type="match status" value="1"/>
</dbReference>
<feature type="domain" description="Prolyl 4-hydroxylase alpha subunit" evidence="4">
    <location>
        <begin position="169"/>
        <end position="354"/>
    </location>
</feature>
<evidence type="ECO:0000313" key="5">
    <source>
        <dbReference type="EMBL" id="CAE0769148.1"/>
    </source>
</evidence>
<keyword evidence="3" id="KW-0560">Oxidoreductase</keyword>
<dbReference type="GO" id="GO:0016705">
    <property type="term" value="F:oxidoreductase activity, acting on paired donors, with incorporation or reduction of molecular oxygen"/>
    <property type="evidence" value="ECO:0007669"/>
    <property type="project" value="InterPro"/>
</dbReference>
<dbReference type="EMBL" id="HBIZ01034148">
    <property type="protein sequence ID" value="CAE0769148.1"/>
    <property type="molecule type" value="Transcribed_RNA"/>
</dbReference>
<keyword evidence="2" id="KW-0223">Dioxygenase</keyword>
<dbReference type="InterPro" id="IPR051842">
    <property type="entry name" value="uS12_prolyl_hydroxylase"/>
</dbReference>
<dbReference type="InterPro" id="IPR039558">
    <property type="entry name" value="TPA1/OFD1_N"/>
</dbReference>
<dbReference type="AlphaFoldDB" id="A0A7S4F331"/>
<gene>
    <name evidence="5" type="ORF">PCAR00345_LOCUS21760</name>
</gene>
<protein>
    <recommendedName>
        <fullName evidence="4">Prolyl 4-hydroxylase alpha subunit domain-containing protein</fullName>
    </recommendedName>
</protein>
<dbReference type="GO" id="GO:0031418">
    <property type="term" value="F:L-ascorbic acid binding"/>
    <property type="evidence" value="ECO:0007669"/>
    <property type="project" value="InterPro"/>
</dbReference>
<dbReference type="InterPro" id="IPR006620">
    <property type="entry name" value="Pro_4_hyd_alph"/>
</dbReference>
<evidence type="ECO:0000256" key="2">
    <source>
        <dbReference type="ARBA" id="ARBA00022964"/>
    </source>
</evidence>
<organism evidence="5">
    <name type="scientific">Chrysotila carterae</name>
    <name type="common">Marine alga</name>
    <name type="synonym">Syracosphaera carterae</name>
    <dbReference type="NCBI Taxonomy" id="13221"/>
    <lineage>
        <taxon>Eukaryota</taxon>
        <taxon>Haptista</taxon>
        <taxon>Haptophyta</taxon>
        <taxon>Prymnesiophyceae</taxon>
        <taxon>Isochrysidales</taxon>
        <taxon>Isochrysidaceae</taxon>
        <taxon>Chrysotila</taxon>
    </lineage>
</organism>
<evidence type="ECO:0000256" key="1">
    <source>
        <dbReference type="ARBA" id="ARBA00001961"/>
    </source>
</evidence>
<dbReference type="PANTHER" id="PTHR12117">
    <property type="entry name" value="HISTONE ACETYLTRANSFERASE COMPLEX"/>
    <property type="match status" value="1"/>
</dbReference>
<evidence type="ECO:0000259" key="4">
    <source>
        <dbReference type="SMART" id="SM00702"/>
    </source>
</evidence>
<sequence length="384" mass="42733">MFAQFCRNERMRAMAETSHSLTPAPRPATTWRRRQLATLSCLIHHCIAQKQPMQEIGELLRPKAQAQLQPNGQQSTPLNGQEEAPLNVRRTAMEGMSSDRFFDANVLEELPHWSANWTVAHHTVSNGGTAIAIDGFLPMHTAASFHAELQSSWQASAPCRMLGQCKSKSCAWLYTNNDKGGNGKVRSVWNVAERREHAKLLYQGRRFSYSKWELSDQHSLHAAVSVLMESKAVRNAIGKLVGLDTTATPLGNISDYFITAYDTGDFLSTHNDGYSGSLAWVFHLSPEWKSEHGGQLRFNPSTRSGLNIGARDFEPSFNRLLLFRTRPAALAHQVLPVSRPAGAHPRFAFTGWYMMPNDVMSAEGLKQLQLMRSASAAGTHDMCV</sequence>
<name>A0A7S4F331_CHRCT</name>
<dbReference type="Pfam" id="PF13661">
    <property type="entry name" value="2OG-FeII_Oxy_4"/>
    <property type="match status" value="1"/>
</dbReference>
<evidence type="ECO:0000256" key="3">
    <source>
        <dbReference type="ARBA" id="ARBA00023002"/>
    </source>
</evidence>
<reference evidence="5" key="1">
    <citation type="submission" date="2021-01" db="EMBL/GenBank/DDBJ databases">
        <authorList>
            <person name="Corre E."/>
            <person name="Pelletier E."/>
            <person name="Niang G."/>
            <person name="Scheremetjew M."/>
            <person name="Finn R."/>
            <person name="Kale V."/>
            <person name="Holt S."/>
            <person name="Cochrane G."/>
            <person name="Meng A."/>
            <person name="Brown T."/>
            <person name="Cohen L."/>
        </authorList>
    </citation>
    <scope>NUCLEOTIDE SEQUENCE</scope>
    <source>
        <strain evidence="5">CCMP645</strain>
    </source>
</reference>
<dbReference type="GO" id="GO:0051213">
    <property type="term" value="F:dioxygenase activity"/>
    <property type="evidence" value="ECO:0007669"/>
    <property type="project" value="UniProtKB-KW"/>
</dbReference>
<dbReference type="GO" id="GO:0005506">
    <property type="term" value="F:iron ion binding"/>
    <property type="evidence" value="ECO:0007669"/>
    <property type="project" value="InterPro"/>
</dbReference>
<accession>A0A7S4F331</accession>
<dbReference type="Gene3D" id="2.60.120.620">
    <property type="entry name" value="q2cbj1_9rhob like domain"/>
    <property type="match status" value="1"/>
</dbReference>
<comment type="cofactor">
    <cofactor evidence="1">
        <name>L-ascorbate</name>
        <dbReference type="ChEBI" id="CHEBI:38290"/>
    </cofactor>
</comment>
<dbReference type="SMART" id="SM00702">
    <property type="entry name" value="P4Hc"/>
    <property type="match status" value="1"/>
</dbReference>
<proteinExistence type="predicted"/>